<evidence type="ECO:0000313" key="4">
    <source>
        <dbReference type="EMBL" id="PFG36732.1"/>
    </source>
</evidence>
<gene>
    <name evidence="4" type="ORF">ATL41_1470</name>
</gene>
<keyword evidence="3" id="KW-0732">Signal</keyword>
<keyword evidence="5" id="KW-1185">Reference proteome</keyword>
<dbReference type="RefSeq" id="WP_098457881.1">
    <property type="nucleotide sequence ID" value="NZ_PDJH01000001.1"/>
</dbReference>
<comment type="similarity">
    <text evidence="1">Belongs to the bacterial solute-binding protein 1 family.</text>
</comment>
<dbReference type="Proteomes" id="UP000221394">
    <property type="component" value="Unassembled WGS sequence"/>
</dbReference>
<dbReference type="PANTHER" id="PTHR43649">
    <property type="entry name" value="ARABINOSE-BINDING PROTEIN-RELATED"/>
    <property type="match status" value="1"/>
</dbReference>
<evidence type="ECO:0000256" key="2">
    <source>
        <dbReference type="ARBA" id="ARBA00022448"/>
    </source>
</evidence>
<dbReference type="SUPFAM" id="SSF53850">
    <property type="entry name" value="Periplasmic binding protein-like II"/>
    <property type="match status" value="1"/>
</dbReference>
<evidence type="ECO:0000256" key="3">
    <source>
        <dbReference type="SAM" id="SignalP"/>
    </source>
</evidence>
<dbReference type="PROSITE" id="PS51257">
    <property type="entry name" value="PROKAR_LIPOPROTEIN"/>
    <property type="match status" value="1"/>
</dbReference>
<sequence length="460" mass="49161">MRSFNKGRAITASVVGLGLALSLAACSDDDNKSEEPGAASGDCAAYEQYGDLKGKTVSVYTSIVTPEDTPHIDSYKPFEECTGAKITYEGSKEFEAQLLVKIKSGAAPDIAYIPQPGLLETIAKDYPDALVPASEGTVANVDKYYSPSWKSYGTVDGTFYAAPLGANVKSFVWYSPKQFEKNGYTIPTTWDELIALSDKILADHGAEGAKPWCAGIGSGEATGWPATDWLEDLVLRTAGGDVYDKWLTNEVKFDSPEIKEALAKVGEILKNPDYVNGGYGDVASIATTTFQDGGLPLVEDEPLCYLHRQASFYAANWPEGTEVSETGDAFAFYLPGLTADERPLLGGGEFAAAFSDRPEVAAFQAFLASPEWNNAKAKATPAGGWVSANSGLDPENLVSPIDKLAATLLGDTTQEFRFDGSDLMPAAVGQGTFWTEMTSWLAEDKDDAAVLSAIQASWPK</sequence>
<feature type="signal peptide" evidence="3">
    <location>
        <begin position="1"/>
        <end position="27"/>
    </location>
</feature>
<dbReference type="EMBL" id="PDJH01000001">
    <property type="protein sequence ID" value="PFG36732.1"/>
    <property type="molecule type" value="Genomic_DNA"/>
</dbReference>
<accession>A0A2A9EEN3</accession>
<dbReference type="PANTHER" id="PTHR43649:SF29">
    <property type="entry name" value="OSMOPROTECTIVE COMPOUNDS-BINDING PROTEIN GGTB"/>
    <property type="match status" value="1"/>
</dbReference>
<name>A0A2A9EEN3_9MICO</name>
<evidence type="ECO:0000256" key="1">
    <source>
        <dbReference type="ARBA" id="ARBA00008520"/>
    </source>
</evidence>
<evidence type="ECO:0000313" key="5">
    <source>
        <dbReference type="Proteomes" id="UP000221394"/>
    </source>
</evidence>
<protein>
    <submittedName>
        <fullName evidence="4">Carbohydrate ABC transporter substrate-binding protein (CUT1 family)</fullName>
    </submittedName>
</protein>
<dbReference type="OrthoDB" id="8663148at2"/>
<proteinExistence type="inferred from homology"/>
<keyword evidence="2" id="KW-0813">Transport</keyword>
<reference evidence="4 5" key="1">
    <citation type="submission" date="2017-10" db="EMBL/GenBank/DDBJ databases">
        <title>Sequencing the genomes of 1000 actinobacteria strains.</title>
        <authorList>
            <person name="Klenk H.-P."/>
        </authorList>
    </citation>
    <scope>NUCLEOTIDE SEQUENCE [LARGE SCALE GENOMIC DNA]</scope>
    <source>
        <strain evidence="4 5">DSM 21574</strain>
    </source>
</reference>
<comment type="caution">
    <text evidence="4">The sequence shown here is derived from an EMBL/GenBank/DDBJ whole genome shotgun (WGS) entry which is preliminary data.</text>
</comment>
<organism evidence="4 5">
    <name type="scientific">Flavimobilis soli</name>
    <dbReference type="NCBI Taxonomy" id="442709"/>
    <lineage>
        <taxon>Bacteria</taxon>
        <taxon>Bacillati</taxon>
        <taxon>Actinomycetota</taxon>
        <taxon>Actinomycetes</taxon>
        <taxon>Micrococcales</taxon>
        <taxon>Jonesiaceae</taxon>
        <taxon>Flavimobilis</taxon>
    </lineage>
</organism>
<dbReference type="InterPro" id="IPR050490">
    <property type="entry name" value="Bact_solute-bd_prot1"/>
</dbReference>
<feature type="chain" id="PRO_5038619505" evidence="3">
    <location>
        <begin position="28"/>
        <end position="460"/>
    </location>
</feature>
<dbReference type="Gene3D" id="3.40.190.10">
    <property type="entry name" value="Periplasmic binding protein-like II"/>
    <property type="match status" value="2"/>
</dbReference>
<dbReference type="AlphaFoldDB" id="A0A2A9EEN3"/>